<evidence type="ECO:0000313" key="1">
    <source>
        <dbReference type="EMBL" id="GAB83396.1"/>
    </source>
</evidence>
<sequence>MLMECMALEAERVAFGEHVENRVDHPHDVAENTGQLLIRHPRHRPSLAMSPGVWDPPRWGC</sequence>
<evidence type="ECO:0000313" key="2">
    <source>
        <dbReference type="Proteomes" id="UP000010744"/>
    </source>
</evidence>
<gene>
    <name evidence="1" type="ORF">GORBP_006_00350</name>
</gene>
<dbReference type="EMBL" id="BAHB01000006">
    <property type="protein sequence ID" value="GAB83396.1"/>
    <property type="molecule type" value="Genomic_DNA"/>
</dbReference>
<protein>
    <submittedName>
        <fullName evidence="1">Uncharacterized protein</fullName>
    </submittedName>
</protein>
<dbReference type="Proteomes" id="UP000010744">
    <property type="component" value="Unassembled WGS sequence"/>
</dbReference>
<proteinExistence type="predicted"/>
<name>A0ABQ0HM85_GORRU</name>
<comment type="caution">
    <text evidence="1">The sequence shown here is derived from an EMBL/GenBank/DDBJ whole genome shotgun (WGS) entry which is preliminary data.</text>
</comment>
<organism evidence="1 2">
    <name type="scientific">Gordonia rubripertincta NBRC 101908</name>
    <dbReference type="NCBI Taxonomy" id="1077975"/>
    <lineage>
        <taxon>Bacteria</taxon>
        <taxon>Bacillati</taxon>
        <taxon>Actinomycetota</taxon>
        <taxon>Actinomycetes</taxon>
        <taxon>Mycobacteriales</taxon>
        <taxon>Gordoniaceae</taxon>
        <taxon>Gordonia</taxon>
    </lineage>
</organism>
<accession>A0ABQ0HM85</accession>
<keyword evidence="2" id="KW-1185">Reference proteome</keyword>
<reference evidence="1 2" key="1">
    <citation type="submission" date="2012-08" db="EMBL/GenBank/DDBJ databases">
        <title>Whole genome shotgun sequence of Gordonia rubripertincta NBRC 101908.</title>
        <authorList>
            <person name="Takarada H."/>
            <person name="Hosoyama A."/>
            <person name="Tsuchikane K."/>
            <person name="Katsumata H."/>
            <person name="Baba S."/>
            <person name="Ohji S."/>
            <person name="Yamazaki S."/>
            <person name="Fujita N."/>
        </authorList>
    </citation>
    <scope>NUCLEOTIDE SEQUENCE [LARGE SCALE GENOMIC DNA]</scope>
    <source>
        <strain evidence="1 2">NBRC 101908</strain>
    </source>
</reference>